<feature type="signal peptide" evidence="3">
    <location>
        <begin position="1"/>
        <end position="20"/>
    </location>
</feature>
<evidence type="ECO:0000313" key="4">
    <source>
        <dbReference type="EMBL" id="KFG32650.1"/>
    </source>
</evidence>
<dbReference type="OrthoDB" id="354533at2759"/>
<evidence type="ECO:0000256" key="2">
    <source>
        <dbReference type="SAM" id="MobiDB-lite"/>
    </source>
</evidence>
<accession>A0A086JKI2</accession>
<feature type="compositionally biased region" description="Acidic residues" evidence="2">
    <location>
        <begin position="297"/>
        <end position="312"/>
    </location>
</feature>
<keyword evidence="3" id="KW-0732">Signal</keyword>
<dbReference type="AlphaFoldDB" id="A0A086JKI2"/>
<feature type="coiled-coil region" evidence="1">
    <location>
        <begin position="207"/>
        <end position="234"/>
    </location>
</feature>
<evidence type="ECO:0000256" key="3">
    <source>
        <dbReference type="SAM" id="SignalP"/>
    </source>
</evidence>
<proteinExistence type="predicted"/>
<gene>
    <name evidence="4" type="ORF">TGDOM2_320580</name>
</gene>
<feature type="chain" id="PRO_5001808388" description="Transmembrane protein" evidence="3">
    <location>
        <begin position="21"/>
        <end position="312"/>
    </location>
</feature>
<sequence length="312" mass="34196">MKVQTASACLLLVAVPSCSAAVLRSQEKGFFDVLAQTALQAAGGALQGVHETVAQALGVEVVPPEAEMPTPAQPSLNLPELDEAQARKIDTMQKMLERKLQHADELRHKLLADVQYMKEKGLLEKPSGAAALQAALPTASGAAAVLEQFEAPIIFLEPPPVSPKQQLDAATSAEAALHMSGDEVSPVMKRVKEYERMKLGMVSANTLDEVRREIKQVQADIKKRNIEREELYKKIKKSGRQLAKTGSKRFQTEVTFANNDLKEKDKELGILADKLLKLKQREATLIRTKGPGANAEKEEEEQEAEEDELAED</sequence>
<dbReference type="Proteomes" id="UP000028837">
    <property type="component" value="Unassembled WGS sequence"/>
</dbReference>
<evidence type="ECO:0000256" key="1">
    <source>
        <dbReference type="SAM" id="Coils"/>
    </source>
</evidence>
<comment type="caution">
    <text evidence="4">The sequence shown here is derived from an EMBL/GenBank/DDBJ whole genome shotgun (WGS) entry which is preliminary data.</text>
</comment>
<protein>
    <recommendedName>
        <fullName evidence="6">Transmembrane protein</fullName>
    </recommendedName>
</protein>
<dbReference type="VEuPathDB" id="ToxoDB:TGDOM2_320580"/>
<organism evidence="4 5">
    <name type="scientific">Toxoplasma gondii GAB2-2007-GAL-DOM2</name>
    <dbReference type="NCBI Taxonomy" id="1130820"/>
    <lineage>
        <taxon>Eukaryota</taxon>
        <taxon>Sar</taxon>
        <taxon>Alveolata</taxon>
        <taxon>Apicomplexa</taxon>
        <taxon>Conoidasida</taxon>
        <taxon>Coccidia</taxon>
        <taxon>Eucoccidiorida</taxon>
        <taxon>Eimeriorina</taxon>
        <taxon>Sarcocystidae</taxon>
        <taxon>Toxoplasma</taxon>
    </lineage>
</organism>
<name>A0A086JKI2_TOXGO</name>
<reference evidence="4 5" key="1">
    <citation type="submission" date="2014-02" db="EMBL/GenBank/DDBJ databases">
        <authorList>
            <person name="Sibley D."/>
            <person name="Venepally P."/>
            <person name="Karamycheva S."/>
            <person name="Hadjithomas M."/>
            <person name="Khan A."/>
            <person name="Brunk B."/>
            <person name="Roos D."/>
            <person name="Caler E."/>
            <person name="Lorenzi H."/>
        </authorList>
    </citation>
    <scope>NUCLEOTIDE SEQUENCE [LARGE SCALE GENOMIC DNA]</scope>
    <source>
        <strain evidence="4 5">GAB2-2007-GAL-DOM2</strain>
    </source>
</reference>
<dbReference type="EMBL" id="AHZU02001405">
    <property type="protein sequence ID" value="KFG32650.1"/>
    <property type="molecule type" value="Genomic_DNA"/>
</dbReference>
<feature type="region of interest" description="Disordered" evidence="2">
    <location>
        <begin position="283"/>
        <end position="312"/>
    </location>
</feature>
<evidence type="ECO:0000313" key="5">
    <source>
        <dbReference type="Proteomes" id="UP000028837"/>
    </source>
</evidence>
<evidence type="ECO:0008006" key="6">
    <source>
        <dbReference type="Google" id="ProtNLM"/>
    </source>
</evidence>
<keyword evidence="1" id="KW-0175">Coiled coil</keyword>